<dbReference type="PROSITE" id="PS51082">
    <property type="entry name" value="WH2"/>
    <property type="match status" value="1"/>
</dbReference>
<feature type="region of interest" description="Disordered" evidence="1">
    <location>
        <begin position="173"/>
        <end position="192"/>
    </location>
</feature>
<proteinExistence type="predicted"/>
<feature type="compositionally biased region" description="Low complexity" evidence="1">
    <location>
        <begin position="111"/>
        <end position="121"/>
    </location>
</feature>
<accession>A0ABQ8J4C7</accession>
<feature type="region of interest" description="Disordered" evidence="1">
    <location>
        <begin position="71"/>
        <end position="124"/>
    </location>
</feature>
<organism evidence="3 4">
    <name type="scientific">Dermatophagoides pteronyssinus</name>
    <name type="common">European house dust mite</name>
    <dbReference type="NCBI Taxonomy" id="6956"/>
    <lineage>
        <taxon>Eukaryota</taxon>
        <taxon>Metazoa</taxon>
        <taxon>Ecdysozoa</taxon>
        <taxon>Arthropoda</taxon>
        <taxon>Chelicerata</taxon>
        <taxon>Arachnida</taxon>
        <taxon>Acari</taxon>
        <taxon>Acariformes</taxon>
        <taxon>Sarcoptiformes</taxon>
        <taxon>Astigmata</taxon>
        <taxon>Psoroptidia</taxon>
        <taxon>Analgoidea</taxon>
        <taxon>Pyroglyphidae</taxon>
        <taxon>Dermatophagoidinae</taxon>
        <taxon>Dermatophagoides</taxon>
    </lineage>
</organism>
<gene>
    <name evidence="3" type="ORF">DERP_007207</name>
</gene>
<feature type="region of interest" description="Disordered" evidence="1">
    <location>
        <begin position="208"/>
        <end position="249"/>
    </location>
</feature>
<evidence type="ECO:0000313" key="3">
    <source>
        <dbReference type="EMBL" id="KAH9417210.1"/>
    </source>
</evidence>
<reference evidence="3 4" key="1">
    <citation type="journal article" date="2018" name="J. Allergy Clin. Immunol.">
        <title>High-quality assembly of Dermatophagoides pteronyssinus genome and transcriptome reveals a wide range of novel allergens.</title>
        <authorList>
            <person name="Liu X.Y."/>
            <person name="Yang K.Y."/>
            <person name="Wang M.Q."/>
            <person name="Kwok J.S."/>
            <person name="Zeng X."/>
            <person name="Yang Z."/>
            <person name="Xiao X.J."/>
            <person name="Lau C.P."/>
            <person name="Li Y."/>
            <person name="Huang Z.M."/>
            <person name="Ba J.G."/>
            <person name="Yim A.K."/>
            <person name="Ouyang C.Y."/>
            <person name="Ngai S.M."/>
            <person name="Chan T.F."/>
            <person name="Leung E.L."/>
            <person name="Liu L."/>
            <person name="Liu Z.G."/>
            <person name="Tsui S.K."/>
        </authorList>
    </citation>
    <scope>NUCLEOTIDE SEQUENCE [LARGE SCALE GENOMIC DNA]</scope>
    <source>
        <strain evidence="3">Derp</strain>
    </source>
</reference>
<evidence type="ECO:0000259" key="2">
    <source>
        <dbReference type="PROSITE" id="PS51082"/>
    </source>
</evidence>
<protein>
    <recommendedName>
        <fullName evidence="2">WH2 domain-containing protein</fullName>
    </recommendedName>
</protein>
<dbReference type="Proteomes" id="UP000887458">
    <property type="component" value="Unassembled WGS sequence"/>
</dbReference>
<feature type="compositionally biased region" description="Pro residues" evidence="1">
    <location>
        <begin position="178"/>
        <end position="190"/>
    </location>
</feature>
<keyword evidence="4" id="KW-1185">Reference proteome</keyword>
<feature type="domain" description="WH2" evidence="2">
    <location>
        <begin position="248"/>
        <end position="268"/>
    </location>
</feature>
<comment type="caution">
    <text evidence="3">The sequence shown here is derived from an EMBL/GenBank/DDBJ whole genome shotgun (WGS) entry which is preliminary data.</text>
</comment>
<feature type="compositionally biased region" description="Low complexity" evidence="1">
    <location>
        <begin position="20"/>
        <end position="41"/>
    </location>
</feature>
<reference evidence="3 4" key="2">
    <citation type="journal article" date="2022" name="Mol. Biol. Evol.">
        <title>Comparative Genomics Reveals Insights into the Divergent Evolution of Astigmatic Mites and Household Pest Adaptations.</title>
        <authorList>
            <person name="Xiong Q."/>
            <person name="Wan A.T."/>
            <person name="Liu X."/>
            <person name="Fung C.S."/>
            <person name="Xiao X."/>
            <person name="Malainual N."/>
            <person name="Hou J."/>
            <person name="Wang L."/>
            <person name="Wang M."/>
            <person name="Yang K.Y."/>
            <person name="Cui Y."/>
            <person name="Leung E.L."/>
            <person name="Nong W."/>
            <person name="Shin S.K."/>
            <person name="Au S.W."/>
            <person name="Jeong K.Y."/>
            <person name="Chew F.T."/>
            <person name="Hui J.H."/>
            <person name="Leung T.F."/>
            <person name="Tungtrongchitr A."/>
            <person name="Zhong N."/>
            <person name="Liu Z."/>
            <person name="Tsui S.K."/>
        </authorList>
    </citation>
    <scope>NUCLEOTIDE SEQUENCE [LARGE SCALE GENOMIC DNA]</scope>
    <source>
        <strain evidence="3">Derp</strain>
    </source>
</reference>
<dbReference type="EMBL" id="NJHN03000077">
    <property type="protein sequence ID" value="KAH9417210.1"/>
    <property type="molecule type" value="Genomic_DNA"/>
</dbReference>
<feature type="region of interest" description="Disordered" evidence="1">
    <location>
        <begin position="19"/>
        <end position="41"/>
    </location>
</feature>
<evidence type="ECO:0000256" key="1">
    <source>
        <dbReference type="SAM" id="MobiDB-lite"/>
    </source>
</evidence>
<sequence length="279" mass="31169">MTNVVRNNDNTKTSTVIQINNSNNDNNNKTTTTTAPIHHNGNVNKLSSVVVVNNDNNHRDKYLMKQKSESMINNNNNNNNHEIQHRSNNNRPMLITTNNNQHSNGSIKQLSSPSSSSSPSPTDFLQELKLKSKTWSHRNNGLEFSNPAYDQVDTNQNSELRQRNFLQQKSVDNVSISIPPPPPPPPPSQPLVPLTQSVNRMITSQTLLAPKGWNQNRPTSKSNNQIHSPLRSVSMDLSKNTSSSSGDSRGALLNEIKNFHNNSRLKKVANNQPFSLKIN</sequence>
<feature type="compositionally biased region" description="Polar residues" evidence="1">
    <location>
        <begin position="208"/>
        <end position="227"/>
    </location>
</feature>
<feature type="compositionally biased region" description="Polar residues" evidence="1">
    <location>
        <begin position="235"/>
        <end position="247"/>
    </location>
</feature>
<name>A0ABQ8J4C7_DERPT</name>
<evidence type="ECO:0000313" key="4">
    <source>
        <dbReference type="Proteomes" id="UP000887458"/>
    </source>
</evidence>
<feature type="compositionally biased region" description="Polar residues" evidence="1">
    <location>
        <begin position="86"/>
        <end position="110"/>
    </location>
</feature>
<dbReference type="InterPro" id="IPR003124">
    <property type="entry name" value="WH2_dom"/>
</dbReference>